<dbReference type="Pfam" id="PF00079">
    <property type="entry name" value="Serpin"/>
    <property type="match status" value="1"/>
</dbReference>
<evidence type="ECO:0000256" key="3">
    <source>
        <dbReference type="SAM" id="MobiDB-lite"/>
    </source>
</evidence>
<dbReference type="AlphaFoldDB" id="A0AAN4Z433"/>
<dbReference type="InterPro" id="IPR042185">
    <property type="entry name" value="Serpin_sf_2"/>
</dbReference>
<comment type="similarity">
    <text evidence="1 2">Belongs to the serpin family.</text>
</comment>
<evidence type="ECO:0000313" key="6">
    <source>
        <dbReference type="Proteomes" id="UP001328107"/>
    </source>
</evidence>
<dbReference type="SUPFAM" id="SSF56574">
    <property type="entry name" value="Serpins"/>
    <property type="match status" value="1"/>
</dbReference>
<protein>
    <recommendedName>
        <fullName evidence="4">Serpin domain-containing protein</fullName>
    </recommendedName>
</protein>
<name>A0AAN4Z433_9BILA</name>
<dbReference type="GO" id="GO:0005615">
    <property type="term" value="C:extracellular space"/>
    <property type="evidence" value="ECO:0007669"/>
    <property type="project" value="InterPro"/>
</dbReference>
<evidence type="ECO:0000259" key="4">
    <source>
        <dbReference type="SMART" id="SM00093"/>
    </source>
</evidence>
<evidence type="ECO:0000256" key="1">
    <source>
        <dbReference type="ARBA" id="ARBA00009500"/>
    </source>
</evidence>
<feature type="region of interest" description="Disordered" evidence="3">
    <location>
        <begin position="389"/>
        <end position="422"/>
    </location>
</feature>
<sequence>MRIVTDSSAFQPVMSTSKHTQRSKINDQSPFLSSLALSLLRHSAPPSDSFVLSPFSLNTALSIIHDGAGGSTQEELTKLLLDGYSPSEVTDLYSSLILNPLSARVPWADIVFKTANRFYVDDIISLKSDYQKDMESKYRAQVLNLNLKSKVDAAKEISSFVEKATDGFLEGVVTPQDIKDDAKALLINATYINGKWCCPFQEQDTHKRLFRSDSGDREMDFMKDRGLYRFDQNTAFGTVLVMKYQDENYNFFYIMPKESSNLEQLRRQITGPDLVNLLKGLKGDEEWADITVPKFTVDSKLDTRKVLTELAVKRIFSDCADFSKVSSTALYIDDIQHAVSIKVDEEGTIAAAATVAVALPGCCLFEKPPPSIIIDRPFLFGIVNYDFRPEDDEEDDDDSGDFEAKAPHHAPEDERDPETMHL</sequence>
<dbReference type="Gene3D" id="3.30.497.10">
    <property type="entry name" value="Antithrombin, subunit I, domain 2"/>
    <property type="match status" value="1"/>
</dbReference>
<dbReference type="PANTHER" id="PTHR11461:SF211">
    <property type="entry name" value="GH10112P-RELATED"/>
    <property type="match status" value="1"/>
</dbReference>
<feature type="non-terminal residue" evidence="5">
    <location>
        <position position="422"/>
    </location>
</feature>
<dbReference type="InterPro" id="IPR023796">
    <property type="entry name" value="Serpin_dom"/>
</dbReference>
<reference evidence="6" key="1">
    <citation type="submission" date="2022-10" db="EMBL/GenBank/DDBJ databases">
        <title>Genome assembly of Pristionchus species.</title>
        <authorList>
            <person name="Yoshida K."/>
            <person name="Sommer R.J."/>
        </authorList>
    </citation>
    <scope>NUCLEOTIDE SEQUENCE [LARGE SCALE GENOMIC DNA]</scope>
    <source>
        <strain evidence="6">RS5460</strain>
    </source>
</reference>
<evidence type="ECO:0000313" key="5">
    <source>
        <dbReference type="EMBL" id="GMR33616.1"/>
    </source>
</evidence>
<evidence type="ECO:0000256" key="2">
    <source>
        <dbReference type="RuleBase" id="RU000411"/>
    </source>
</evidence>
<gene>
    <name evidence="5" type="ORF">PMAYCL1PPCAC_03811</name>
</gene>
<feature type="region of interest" description="Disordered" evidence="3">
    <location>
        <begin position="1"/>
        <end position="21"/>
    </location>
</feature>
<organism evidence="5 6">
    <name type="scientific">Pristionchus mayeri</name>
    <dbReference type="NCBI Taxonomy" id="1317129"/>
    <lineage>
        <taxon>Eukaryota</taxon>
        <taxon>Metazoa</taxon>
        <taxon>Ecdysozoa</taxon>
        <taxon>Nematoda</taxon>
        <taxon>Chromadorea</taxon>
        <taxon>Rhabditida</taxon>
        <taxon>Rhabditina</taxon>
        <taxon>Diplogasteromorpha</taxon>
        <taxon>Diplogasteroidea</taxon>
        <taxon>Neodiplogasteridae</taxon>
        <taxon>Pristionchus</taxon>
    </lineage>
</organism>
<feature type="compositionally biased region" description="Polar residues" evidence="3">
    <location>
        <begin position="1"/>
        <end position="18"/>
    </location>
</feature>
<proteinExistence type="inferred from homology"/>
<dbReference type="Gene3D" id="2.30.39.10">
    <property type="entry name" value="Alpha-1-antitrypsin, domain 1"/>
    <property type="match status" value="1"/>
</dbReference>
<feature type="compositionally biased region" description="Acidic residues" evidence="3">
    <location>
        <begin position="389"/>
        <end position="401"/>
    </location>
</feature>
<feature type="domain" description="Serpin" evidence="4">
    <location>
        <begin position="37"/>
        <end position="389"/>
    </location>
</feature>
<dbReference type="EMBL" id="BTRK01000001">
    <property type="protein sequence ID" value="GMR33616.1"/>
    <property type="molecule type" value="Genomic_DNA"/>
</dbReference>
<dbReference type="InterPro" id="IPR000215">
    <property type="entry name" value="Serpin_fam"/>
</dbReference>
<accession>A0AAN4Z433</accession>
<dbReference type="InterPro" id="IPR036186">
    <property type="entry name" value="Serpin_sf"/>
</dbReference>
<dbReference type="PANTHER" id="PTHR11461">
    <property type="entry name" value="SERINE PROTEASE INHIBITOR, SERPIN"/>
    <property type="match status" value="1"/>
</dbReference>
<dbReference type="SMART" id="SM00093">
    <property type="entry name" value="SERPIN"/>
    <property type="match status" value="1"/>
</dbReference>
<comment type="caution">
    <text evidence="5">The sequence shown here is derived from an EMBL/GenBank/DDBJ whole genome shotgun (WGS) entry which is preliminary data.</text>
</comment>
<feature type="compositionally biased region" description="Basic and acidic residues" evidence="3">
    <location>
        <begin position="402"/>
        <end position="422"/>
    </location>
</feature>
<dbReference type="GO" id="GO:0004867">
    <property type="term" value="F:serine-type endopeptidase inhibitor activity"/>
    <property type="evidence" value="ECO:0007669"/>
    <property type="project" value="InterPro"/>
</dbReference>
<dbReference type="Proteomes" id="UP001328107">
    <property type="component" value="Unassembled WGS sequence"/>
</dbReference>
<dbReference type="CDD" id="cd00172">
    <property type="entry name" value="serpin"/>
    <property type="match status" value="1"/>
</dbReference>
<keyword evidence="6" id="KW-1185">Reference proteome</keyword>
<dbReference type="InterPro" id="IPR042178">
    <property type="entry name" value="Serpin_sf_1"/>
</dbReference>